<evidence type="ECO:0000313" key="2">
    <source>
        <dbReference type="Proteomes" id="UP000324222"/>
    </source>
</evidence>
<dbReference type="EMBL" id="VSRR010003120">
    <property type="protein sequence ID" value="MPC34749.1"/>
    <property type="molecule type" value="Genomic_DNA"/>
</dbReference>
<protein>
    <submittedName>
        <fullName evidence="1">Uncharacterized protein</fullName>
    </submittedName>
</protein>
<name>A0A5B7ENK0_PORTR</name>
<keyword evidence="2" id="KW-1185">Reference proteome</keyword>
<gene>
    <name evidence="1" type="ORF">E2C01_028150</name>
</gene>
<reference evidence="1 2" key="1">
    <citation type="submission" date="2019-05" db="EMBL/GenBank/DDBJ databases">
        <title>Another draft genome of Portunus trituberculatus and its Hox gene families provides insights of decapod evolution.</title>
        <authorList>
            <person name="Jeong J.-H."/>
            <person name="Song I."/>
            <person name="Kim S."/>
            <person name="Choi T."/>
            <person name="Kim D."/>
            <person name="Ryu S."/>
            <person name="Kim W."/>
        </authorList>
    </citation>
    <scope>NUCLEOTIDE SEQUENCE [LARGE SCALE GENOMIC DNA]</scope>
    <source>
        <tissue evidence="1">Muscle</tissue>
    </source>
</reference>
<organism evidence="1 2">
    <name type="scientific">Portunus trituberculatus</name>
    <name type="common">Swimming crab</name>
    <name type="synonym">Neptunus trituberculatus</name>
    <dbReference type="NCBI Taxonomy" id="210409"/>
    <lineage>
        <taxon>Eukaryota</taxon>
        <taxon>Metazoa</taxon>
        <taxon>Ecdysozoa</taxon>
        <taxon>Arthropoda</taxon>
        <taxon>Crustacea</taxon>
        <taxon>Multicrustacea</taxon>
        <taxon>Malacostraca</taxon>
        <taxon>Eumalacostraca</taxon>
        <taxon>Eucarida</taxon>
        <taxon>Decapoda</taxon>
        <taxon>Pleocyemata</taxon>
        <taxon>Brachyura</taxon>
        <taxon>Eubrachyura</taxon>
        <taxon>Portunoidea</taxon>
        <taxon>Portunidae</taxon>
        <taxon>Portuninae</taxon>
        <taxon>Portunus</taxon>
    </lineage>
</organism>
<sequence length="154" mass="16778">MIRLPAPSVRPRQSPAVAGSLEVTIKGHHRQYPLAQASISRSSASATSPLAFLLNEATTLHSTRTDGGGIRGDAAPEEDPTRYITIRGASDEQRRPKEGVRGRLSPRLLCHLDGLKANAPMYHSSSPHHSPLATRHSPLTKHVQNSFLKMLLVR</sequence>
<dbReference type="AlphaFoldDB" id="A0A5B7ENK0"/>
<evidence type="ECO:0000313" key="1">
    <source>
        <dbReference type="EMBL" id="MPC34749.1"/>
    </source>
</evidence>
<dbReference type="Proteomes" id="UP000324222">
    <property type="component" value="Unassembled WGS sequence"/>
</dbReference>
<comment type="caution">
    <text evidence="1">The sequence shown here is derived from an EMBL/GenBank/DDBJ whole genome shotgun (WGS) entry which is preliminary data.</text>
</comment>
<accession>A0A5B7ENK0</accession>
<proteinExistence type="predicted"/>